<dbReference type="Proteomes" id="UP001253595">
    <property type="component" value="Unassembled WGS sequence"/>
</dbReference>
<dbReference type="EMBL" id="JAVDVX010000001">
    <property type="protein sequence ID" value="MDR7088627.1"/>
    <property type="molecule type" value="Genomic_DNA"/>
</dbReference>
<sequence length="83" mass="9008">MNISIVSSSATHEIRFFEFIAPAGWTITSFFQVVEKPDTGIGCVDSFDEALKLVGYPTGNEKAYIHAAYLQAIGAAEIDYADS</sequence>
<comment type="caution">
    <text evidence="1">The sequence shown here is derived from an EMBL/GenBank/DDBJ whole genome shotgun (WGS) entry which is preliminary data.</text>
</comment>
<dbReference type="RefSeq" id="WP_310068504.1">
    <property type="nucleotide sequence ID" value="NZ_JAVDVX010000001.1"/>
</dbReference>
<accession>A0ABU1UU16</accession>
<reference evidence="1 2" key="1">
    <citation type="submission" date="2023-07" db="EMBL/GenBank/DDBJ databases">
        <title>Sorghum-associated microbial communities from plants grown in Nebraska, USA.</title>
        <authorList>
            <person name="Schachtman D."/>
        </authorList>
    </citation>
    <scope>NUCLEOTIDE SEQUENCE [LARGE SCALE GENOMIC DNA]</scope>
    <source>
        <strain evidence="1 2">BE190</strain>
    </source>
</reference>
<name>A0ABU1UU16_9GAMM</name>
<gene>
    <name evidence="1" type="ORF">J2X05_000630</name>
</gene>
<proteinExistence type="predicted"/>
<evidence type="ECO:0000313" key="2">
    <source>
        <dbReference type="Proteomes" id="UP001253595"/>
    </source>
</evidence>
<protein>
    <submittedName>
        <fullName evidence="1">Uncharacterized protein</fullName>
    </submittedName>
</protein>
<keyword evidence="2" id="KW-1185">Reference proteome</keyword>
<evidence type="ECO:0000313" key="1">
    <source>
        <dbReference type="EMBL" id="MDR7088627.1"/>
    </source>
</evidence>
<organism evidence="1 2">
    <name type="scientific">Cellvibrio fibrivorans</name>
    <dbReference type="NCBI Taxonomy" id="126350"/>
    <lineage>
        <taxon>Bacteria</taxon>
        <taxon>Pseudomonadati</taxon>
        <taxon>Pseudomonadota</taxon>
        <taxon>Gammaproteobacteria</taxon>
        <taxon>Cellvibrionales</taxon>
        <taxon>Cellvibrionaceae</taxon>
        <taxon>Cellvibrio</taxon>
    </lineage>
</organism>